<comment type="function">
    <text evidence="2">May be involved in the metabolism of insect hormones and in the breakdown of synthetic insecticides.</text>
</comment>
<dbReference type="OrthoDB" id="2789670at2759"/>
<dbReference type="InterPro" id="IPR050476">
    <property type="entry name" value="Insect_CytP450_Detox"/>
</dbReference>
<dbReference type="PRINTS" id="PR00465">
    <property type="entry name" value="EP450IV"/>
</dbReference>
<dbReference type="GO" id="GO:0005506">
    <property type="term" value="F:iron ion binding"/>
    <property type="evidence" value="ECO:0007669"/>
    <property type="project" value="InterPro"/>
</dbReference>
<name>A0A9P0HD80_NEZVI</name>
<keyword evidence="13" id="KW-0472">Membrane</keyword>
<keyword evidence="9" id="KW-0492">Microsome</keyword>
<evidence type="ECO:0000256" key="12">
    <source>
        <dbReference type="ARBA" id="ARBA00023033"/>
    </source>
</evidence>
<evidence type="ECO:0000256" key="3">
    <source>
        <dbReference type="ARBA" id="ARBA00004174"/>
    </source>
</evidence>
<keyword evidence="6 14" id="KW-0349">Heme</keyword>
<evidence type="ECO:0000256" key="7">
    <source>
        <dbReference type="ARBA" id="ARBA00022723"/>
    </source>
</evidence>
<keyword evidence="7 14" id="KW-0479">Metal-binding</keyword>
<dbReference type="PROSITE" id="PS00086">
    <property type="entry name" value="CYTOCHROME_P450"/>
    <property type="match status" value="1"/>
</dbReference>
<dbReference type="Pfam" id="PF00067">
    <property type="entry name" value="p450"/>
    <property type="match status" value="1"/>
</dbReference>
<dbReference type="GO" id="GO:0020037">
    <property type="term" value="F:heme binding"/>
    <property type="evidence" value="ECO:0007669"/>
    <property type="project" value="InterPro"/>
</dbReference>
<evidence type="ECO:0000256" key="10">
    <source>
        <dbReference type="ARBA" id="ARBA00023002"/>
    </source>
</evidence>
<dbReference type="PANTHER" id="PTHR24292">
    <property type="entry name" value="CYTOCHROME P450"/>
    <property type="match status" value="1"/>
</dbReference>
<protein>
    <recommendedName>
        <fullName evidence="18">Cytochrome P450</fullName>
    </recommendedName>
</protein>
<keyword evidence="11 14" id="KW-0408">Iron</keyword>
<dbReference type="AlphaFoldDB" id="A0A9P0HD80"/>
<evidence type="ECO:0000256" key="1">
    <source>
        <dbReference type="ARBA" id="ARBA00001971"/>
    </source>
</evidence>
<feature type="binding site" description="axial binding residue" evidence="14">
    <location>
        <position position="435"/>
    </location>
    <ligand>
        <name>heme</name>
        <dbReference type="ChEBI" id="CHEBI:30413"/>
    </ligand>
    <ligandPart>
        <name>Fe</name>
        <dbReference type="ChEBI" id="CHEBI:18248"/>
    </ligandPart>
</feature>
<dbReference type="Gene3D" id="1.10.630.10">
    <property type="entry name" value="Cytochrome P450"/>
    <property type="match status" value="1"/>
</dbReference>
<evidence type="ECO:0000256" key="11">
    <source>
        <dbReference type="ARBA" id="ARBA00023004"/>
    </source>
</evidence>
<comment type="subcellular location">
    <subcellularLocation>
        <location evidence="4">Endoplasmic reticulum membrane</location>
        <topology evidence="4">Peripheral membrane protein</topology>
    </subcellularLocation>
    <subcellularLocation>
        <location evidence="3">Microsome membrane</location>
        <topology evidence="3">Peripheral membrane protein</topology>
    </subcellularLocation>
</comment>
<dbReference type="GO" id="GO:0004497">
    <property type="term" value="F:monooxygenase activity"/>
    <property type="evidence" value="ECO:0007669"/>
    <property type="project" value="UniProtKB-KW"/>
</dbReference>
<dbReference type="GO" id="GO:0005789">
    <property type="term" value="C:endoplasmic reticulum membrane"/>
    <property type="evidence" value="ECO:0007669"/>
    <property type="project" value="UniProtKB-SubCell"/>
</dbReference>
<dbReference type="SUPFAM" id="SSF48264">
    <property type="entry name" value="Cytochrome P450"/>
    <property type="match status" value="1"/>
</dbReference>
<keyword evidence="8" id="KW-0256">Endoplasmic reticulum</keyword>
<comment type="cofactor">
    <cofactor evidence="1 14">
        <name>heme</name>
        <dbReference type="ChEBI" id="CHEBI:30413"/>
    </cofactor>
</comment>
<evidence type="ECO:0000256" key="2">
    <source>
        <dbReference type="ARBA" id="ARBA00003690"/>
    </source>
</evidence>
<evidence type="ECO:0000256" key="4">
    <source>
        <dbReference type="ARBA" id="ARBA00004406"/>
    </source>
</evidence>
<keyword evidence="10 15" id="KW-0560">Oxidoreductase</keyword>
<dbReference type="InterPro" id="IPR002403">
    <property type="entry name" value="Cyt_P450_E_grp-IV"/>
</dbReference>
<accession>A0A9P0HD80</accession>
<evidence type="ECO:0000256" key="15">
    <source>
        <dbReference type="RuleBase" id="RU000461"/>
    </source>
</evidence>
<keyword evidence="17" id="KW-1185">Reference proteome</keyword>
<evidence type="ECO:0000313" key="16">
    <source>
        <dbReference type="EMBL" id="CAH1400198.1"/>
    </source>
</evidence>
<evidence type="ECO:0000256" key="6">
    <source>
        <dbReference type="ARBA" id="ARBA00022617"/>
    </source>
</evidence>
<evidence type="ECO:0000256" key="8">
    <source>
        <dbReference type="ARBA" id="ARBA00022824"/>
    </source>
</evidence>
<dbReference type="FunFam" id="1.10.630.10:FF:000182">
    <property type="entry name" value="Cytochrome P450 3A4"/>
    <property type="match status" value="1"/>
</dbReference>
<reference evidence="16" key="1">
    <citation type="submission" date="2022-01" db="EMBL/GenBank/DDBJ databases">
        <authorList>
            <person name="King R."/>
        </authorList>
    </citation>
    <scope>NUCLEOTIDE SEQUENCE</scope>
</reference>
<dbReference type="PANTHER" id="PTHR24292:SF84">
    <property type="entry name" value="CYTOCHROME P450 28A5-RELATED"/>
    <property type="match status" value="1"/>
</dbReference>
<organism evidence="16 17">
    <name type="scientific">Nezara viridula</name>
    <name type="common">Southern green stink bug</name>
    <name type="synonym">Cimex viridulus</name>
    <dbReference type="NCBI Taxonomy" id="85310"/>
    <lineage>
        <taxon>Eukaryota</taxon>
        <taxon>Metazoa</taxon>
        <taxon>Ecdysozoa</taxon>
        <taxon>Arthropoda</taxon>
        <taxon>Hexapoda</taxon>
        <taxon>Insecta</taxon>
        <taxon>Pterygota</taxon>
        <taxon>Neoptera</taxon>
        <taxon>Paraneoptera</taxon>
        <taxon>Hemiptera</taxon>
        <taxon>Heteroptera</taxon>
        <taxon>Panheteroptera</taxon>
        <taxon>Pentatomomorpha</taxon>
        <taxon>Pentatomoidea</taxon>
        <taxon>Pentatomidae</taxon>
        <taxon>Pentatominae</taxon>
        <taxon>Nezara</taxon>
    </lineage>
</organism>
<dbReference type="Proteomes" id="UP001152798">
    <property type="component" value="Chromosome 4"/>
</dbReference>
<evidence type="ECO:0000256" key="13">
    <source>
        <dbReference type="ARBA" id="ARBA00023136"/>
    </source>
</evidence>
<dbReference type="InterPro" id="IPR001128">
    <property type="entry name" value="Cyt_P450"/>
</dbReference>
<sequence>MLLEIIILLLSAIFIFNWWAHGYWKKRNVFSIPTEFLFGNTRELVMGQTLMALMFEDIYKKYKKHRMIGFYCFYKPMLFITDPDIVKKIFVTEFNNFSNNGFTLSKEVDPLLGFNPFTAKNSILWKELRSIQALNQTPLKLREVVSSLAKIGEFMYDFIKNQKGESVAVLDLTTRAAIDSAVLHGFGIEPKSFTDSEFGFMKHASGDKFFETSSWNIFAALFFPSLNKLHNFRITSKEAEDFFKCVTKTNIDHRQSANITRGDIVDTIIKLNKKKLEQTNKAYTDLEMTAHCATFYLDATVTASMVLAFFLLELANHIDVQEKLRSEIKSVGNKPEDFDYDKINSIPYLQMVLDETLRMHTPLTVMSRICTRDTVLEDVKICKGTRIFISSIALHNDPEYFPDPEKFEPERFSESNKELMTKYTFLPFGEGPRICVGMKYATIFVKTIIAFILLKYRILPSGDKNTSLNEYDSFLLIVKPDAAVKLEEL</sequence>
<evidence type="ECO:0000256" key="9">
    <source>
        <dbReference type="ARBA" id="ARBA00022848"/>
    </source>
</evidence>
<dbReference type="PRINTS" id="PR00385">
    <property type="entry name" value="P450"/>
</dbReference>
<evidence type="ECO:0000256" key="5">
    <source>
        <dbReference type="ARBA" id="ARBA00010617"/>
    </source>
</evidence>
<dbReference type="EMBL" id="OV725080">
    <property type="protein sequence ID" value="CAH1400198.1"/>
    <property type="molecule type" value="Genomic_DNA"/>
</dbReference>
<proteinExistence type="inferred from homology"/>
<dbReference type="GO" id="GO:0016705">
    <property type="term" value="F:oxidoreductase activity, acting on paired donors, with incorporation or reduction of molecular oxygen"/>
    <property type="evidence" value="ECO:0007669"/>
    <property type="project" value="InterPro"/>
</dbReference>
<evidence type="ECO:0000313" key="17">
    <source>
        <dbReference type="Proteomes" id="UP001152798"/>
    </source>
</evidence>
<keyword evidence="12 15" id="KW-0503">Monooxygenase</keyword>
<dbReference type="InterPro" id="IPR036396">
    <property type="entry name" value="Cyt_P450_sf"/>
</dbReference>
<dbReference type="CDD" id="cd11056">
    <property type="entry name" value="CYP6-like"/>
    <property type="match status" value="1"/>
</dbReference>
<comment type="similarity">
    <text evidence="5 15">Belongs to the cytochrome P450 family.</text>
</comment>
<dbReference type="InterPro" id="IPR017972">
    <property type="entry name" value="Cyt_P450_CS"/>
</dbReference>
<evidence type="ECO:0000256" key="14">
    <source>
        <dbReference type="PIRSR" id="PIRSR602403-1"/>
    </source>
</evidence>
<evidence type="ECO:0008006" key="18">
    <source>
        <dbReference type="Google" id="ProtNLM"/>
    </source>
</evidence>
<gene>
    <name evidence="16" type="ORF">NEZAVI_LOCUS9491</name>
</gene>